<evidence type="ECO:0000256" key="6">
    <source>
        <dbReference type="ARBA" id="ARBA00072440"/>
    </source>
</evidence>
<evidence type="ECO:0000256" key="7">
    <source>
        <dbReference type="ARBA" id="ARBA00076317"/>
    </source>
</evidence>
<evidence type="ECO:0000256" key="5">
    <source>
        <dbReference type="ARBA" id="ARBA00022840"/>
    </source>
</evidence>
<dbReference type="PANTHER" id="PTHR24068">
    <property type="entry name" value="UBIQUITIN-CONJUGATING ENZYME E2"/>
    <property type="match status" value="1"/>
</dbReference>
<dbReference type="EMBL" id="IAAA01008516">
    <property type="protein sequence ID" value="LAA00206.1"/>
    <property type="molecule type" value="mRNA"/>
</dbReference>
<dbReference type="SUPFAM" id="SSF54495">
    <property type="entry name" value="UBC-like"/>
    <property type="match status" value="1"/>
</dbReference>
<dbReference type="RefSeq" id="XP_015903129.1">
    <property type="nucleotide sequence ID" value="XM_016047643.3"/>
</dbReference>
<evidence type="ECO:0000256" key="4">
    <source>
        <dbReference type="ARBA" id="ARBA00022786"/>
    </source>
</evidence>
<keyword evidence="2" id="KW-0808">Transferase</keyword>
<evidence type="ECO:0000256" key="12">
    <source>
        <dbReference type="SAM" id="MobiDB-lite"/>
    </source>
</evidence>
<evidence type="ECO:0000256" key="2">
    <source>
        <dbReference type="ARBA" id="ARBA00022679"/>
    </source>
</evidence>
<comment type="similarity">
    <text evidence="11">Belongs to the ubiquitin-conjugating enzyme family.</text>
</comment>
<organism evidence="14">
    <name type="scientific">Parasteatoda tepidariorum</name>
    <name type="common">Common house spider</name>
    <name type="synonym">Achaearanea tepidariorum</name>
    <dbReference type="NCBI Taxonomy" id="114398"/>
    <lineage>
        <taxon>Eukaryota</taxon>
        <taxon>Metazoa</taxon>
        <taxon>Ecdysozoa</taxon>
        <taxon>Arthropoda</taxon>
        <taxon>Chelicerata</taxon>
        <taxon>Arachnida</taxon>
        <taxon>Araneae</taxon>
        <taxon>Araneomorphae</taxon>
        <taxon>Entelegynae</taxon>
        <taxon>Araneoidea</taxon>
        <taxon>Theridiidae</taxon>
        <taxon>Parasteatoda</taxon>
    </lineage>
</organism>
<feature type="compositionally biased region" description="Polar residues" evidence="12">
    <location>
        <begin position="160"/>
        <end position="171"/>
    </location>
</feature>
<protein>
    <recommendedName>
        <fullName evidence="6">Ubiquitin-conjugating enzyme E2 T</fullName>
        <ecNumber evidence="1">2.3.2.23</ecNumber>
    </recommendedName>
    <alternativeName>
        <fullName evidence="7">E2 ubiquitin-conjugating enzyme T</fullName>
    </alternativeName>
    <alternativeName>
        <fullName evidence="9">Ubiquitin carrier protein T</fullName>
    </alternativeName>
    <alternativeName>
        <fullName evidence="8">Ubiquitin-protein ligase T</fullName>
    </alternativeName>
</protein>
<accession>A0A2L2XVS6</accession>
<dbReference type="RefSeq" id="XP_042895735.1">
    <property type="nucleotide sequence ID" value="XM_043039801.2"/>
</dbReference>
<dbReference type="RefSeq" id="XP_015903130.1">
    <property type="nucleotide sequence ID" value="XM_016047644.3"/>
</dbReference>
<evidence type="ECO:0000313" key="14">
    <source>
        <dbReference type="EMBL" id="LAA00204.1"/>
    </source>
</evidence>
<dbReference type="FunFam" id="3.10.110.10:FF:000041">
    <property type="entry name" value="Ubiquitin-conjugating enzyme E2 T"/>
    <property type="match status" value="1"/>
</dbReference>
<dbReference type="PROSITE" id="PS00183">
    <property type="entry name" value="UBC_1"/>
    <property type="match status" value="1"/>
</dbReference>
<evidence type="ECO:0000256" key="8">
    <source>
        <dbReference type="ARBA" id="ARBA00077509"/>
    </source>
</evidence>
<dbReference type="Pfam" id="PF00179">
    <property type="entry name" value="UQ_con"/>
    <property type="match status" value="1"/>
</dbReference>
<dbReference type="PROSITE" id="PS50127">
    <property type="entry name" value="UBC_2"/>
    <property type="match status" value="1"/>
</dbReference>
<proteinExistence type="evidence at transcript level"/>
<evidence type="ECO:0000256" key="10">
    <source>
        <dbReference type="PROSITE-ProRule" id="PRU10133"/>
    </source>
</evidence>
<dbReference type="GO" id="GO:0005524">
    <property type="term" value="F:ATP binding"/>
    <property type="evidence" value="ECO:0007669"/>
    <property type="project" value="UniProtKB-UniRule"/>
</dbReference>
<dbReference type="InterPro" id="IPR023313">
    <property type="entry name" value="UBQ-conjugating_AS"/>
</dbReference>
<keyword evidence="4 11" id="KW-0833">Ubl conjugation pathway</keyword>
<feature type="compositionally biased region" description="Basic and acidic residues" evidence="12">
    <location>
        <begin position="150"/>
        <end position="159"/>
    </location>
</feature>
<dbReference type="AlphaFoldDB" id="A0A2L2XVS6"/>
<dbReference type="OMA" id="GVEKKFC"/>
<dbReference type="OrthoDB" id="9978460at2759"/>
<dbReference type="EC" id="2.3.2.23" evidence="1"/>
<evidence type="ECO:0000259" key="13">
    <source>
        <dbReference type="PROSITE" id="PS50127"/>
    </source>
</evidence>
<dbReference type="EMBL" id="IAAA01008515">
    <property type="protein sequence ID" value="LAA00204.1"/>
    <property type="molecule type" value="mRNA"/>
</dbReference>
<dbReference type="InterPro" id="IPR000608">
    <property type="entry name" value="UBC"/>
</dbReference>
<feature type="active site" description="Glycyl thioester intermediate" evidence="10">
    <location>
        <position position="85"/>
    </location>
</feature>
<evidence type="ECO:0000256" key="9">
    <source>
        <dbReference type="ARBA" id="ARBA00082133"/>
    </source>
</evidence>
<dbReference type="KEGG" id="ptep:107436080"/>
<dbReference type="CDD" id="cd23805">
    <property type="entry name" value="UBCc_UBE2T"/>
    <property type="match status" value="1"/>
</dbReference>
<dbReference type="GeneID" id="107436080"/>
<feature type="domain" description="UBC core" evidence="13">
    <location>
        <begin position="1"/>
        <end position="151"/>
    </location>
</feature>
<dbReference type="InterPro" id="IPR016135">
    <property type="entry name" value="UBQ-conjugating_enzyme/RWD"/>
</dbReference>
<feature type="compositionally biased region" description="Basic and acidic residues" evidence="12">
    <location>
        <begin position="175"/>
        <end position="190"/>
    </location>
</feature>
<name>A0A2L2XVS6_PARTP</name>
<keyword evidence="5 11" id="KW-0067">ATP-binding</keyword>
<reference evidence="14" key="1">
    <citation type="journal article" date="2016" name="Mol. Ecol. Resour.">
        <title>Evaluation of the impact of RNA preservation methods of spiders for de novo transcriptome assembly.</title>
        <authorList>
            <person name="Kono N."/>
            <person name="Nakamura H."/>
            <person name="Ito Y."/>
            <person name="Tomita M."/>
            <person name="Arakawa K."/>
        </authorList>
    </citation>
    <scope>NUCLEOTIDE SEQUENCE</scope>
    <source>
        <tissue evidence="14">Whole body</tissue>
    </source>
</reference>
<sequence length="190" mass="21651">MQFLMRLKKEMERFHTHSLHGISCWQTENVQQLQASIVGPDGTPYEDGVFQIDIQIPDRYPFVPPNVRFATPVYHPNIDDSGRICLDTLKLPPQGSWKPCLNLSSVLIGIQLLMSEPNFDDPLMSEIAQEYQSNRESFLKHAKEWTDKFAKKQSAEKSSTDNVKSLNGASSSKKHTLDITESPEPKRFCL</sequence>
<dbReference type="SMART" id="SM00212">
    <property type="entry name" value="UBCc"/>
    <property type="match status" value="1"/>
</dbReference>
<dbReference type="EMBL" id="IAAA01008517">
    <property type="protein sequence ID" value="LAA00208.1"/>
    <property type="molecule type" value="mRNA"/>
</dbReference>
<dbReference type="Gene3D" id="3.10.110.10">
    <property type="entry name" value="Ubiquitin Conjugating Enzyme"/>
    <property type="match status" value="1"/>
</dbReference>
<evidence type="ECO:0000256" key="1">
    <source>
        <dbReference type="ARBA" id="ARBA00012486"/>
    </source>
</evidence>
<feature type="region of interest" description="Disordered" evidence="12">
    <location>
        <begin position="150"/>
        <end position="190"/>
    </location>
</feature>
<evidence type="ECO:0000256" key="3">
    <source>
        <dbReference type="ARBA" id="ARBA00022741"/>
    </source>
</evidence>
<evidence type="ECO:0000256" key="11">
    <source>
        <dbReference type="RuleBase" id="RU362109"/>
    </source>
</evidence>
<dbReference type="GO" id="GO:0061631">
    <property type="term" value="F:ubiquitin conjugating enzyme activity"/>
    <property type="evidence" value="ECO:0007669"/>
    <property type="project" value="UniProtKB-EC"/>
</dbReference>
<keyword evidence="3 11" id="KW-0547">Nucleotide-binding</keyword>